<evidence type="ECO:0000256" key="1">
    <source>
        <dbReference type="ARBA" id="ARBA00004651"/>
    </source>
</evidence>
<feature type="transmembrane region" description="Helical" evidence="8">
    <location>
        <begin position="277"/>
        <end position="294"/>
    </location>
</feature>
<keyword evidence="5 8" id="KW-0812">Transmembrane</keyword>
<feature type="transmembrane region" description="Helical" evidence="8">
    <location>
        <begin position="161"/>
        <end position="177"/>
    </location>
</feature>
<feature type="transmembrane region" description="Helical" evidence="8">
    <location>
        <begin position="251"/>
        <end position="271"/>
    </location>
</feature>
<evidence type="ECO:0000256" key="8">
    <source>
        <dbReference type="SAM" id="Phobius"/>
    </source>
</evidence>
<keyword evidence="3" id="KW-0813">Transport</keyword>
<dbReference type="Proteomes" id="UP000515955">
    <property type="component" value="Chromosome"/>
</dbReference>
<evidence type="ECO:0000313" key="10">
    <source>
        <dbReference type="EMBL" id="QNN65175.1"/>
    </source>
</evidence>
<dbReference type="InterPro" id="IPR004626">
    <property type="entry name" value="RarD"/>
</dbReference>
<feature type="transmembrane region" description="Helical" evidence="8">
    <location>
        <begin position="189"/>
        <end position="208"/>
    </location>
</feature>
<dbReference type="Pfam" id="PF00892">
    <property type="entry name" value="EamA"/>
    <property type="match status" value="1"/>
</dbReference>
<feature type="domain" description="EamA" evidence="9">
    <location>
        <begin position="19"/>
        <end position="153"/>
    </location>
</feature>
<feature type="transmembrane region" description="Helical" evidence="8">
    <location>
        <begin position="20"/>
        <end position="41"/>
    </location>
</feature>
<evidence type="ECO:0000259" key="9">
    <source>
        <dbReference type="Pfam" id="PF00892"/>
    </source>
</evidence>
<dbReference type="PANTHER" id="PTHR22911">
    <property type="entry name" value="ACYL-MALONYL CONDENSING ENZYME-RELATED"/>
    <property type="match status" value="1"/>
</dbReference>
<proteinExistence type="inferred from homology"/>
<dbReference type="PANTHER" id="PTHR22911:SF137">
    <property type="entry name" value="SOLUTE CARRIER FAMILY 35 MEMBER G2-RELATED"/>
    <property type="match status" value="1"/>
</dbReference>
<comment type="subcellular location">
    <subcellularLocation>
        <location evidence="1">Cell membrane</location>
        <topology evidence="1">Multi-pass membrane protein</topology>
    </subcellularLocation>
</comment>
<dbReference type="KEGG" id="srhi:H9L12_00485"/>
<comment type="similarity">
    <text evidence="2">Belongs to the EamA transporter family.</text>
</comment>
<dbReference type="SUPFAM" id="SSF103481">
    <property type="entry name" value="Multidrug resistance efflux transporter EmrE"/>
    <property type="match status" value="2"/>
</dbReference>
<sequence length="307" mass="32957">MNDAAPLSADHHRHRARAGVGFGLAAYGLWGILPVYFKMVADVSPFDIVAHRVVWSMVLLGLGITLFGRWAVVRAAIADRRSIRLLAVTATLIAGNWLLYVHAINSGHILAGSLGYYLNPLANILLGRFLLSERLTRLQWLAVALAGAGVAVLAAGALETLWISLTLCFSFAFYGFFRKGIAVDSVTGLTIETMMLFPLATAWLALGLADGRAALGDDAATFGLLASAGVLSTAPLLLFTEAARRLRYSTVGMLQFIAPTLQFLLAVFIYGEPLRQAHIAAFAAIWIALALYIASSVHAARRVPLPE</sequence>
<dbReference type="InterPro" id="IPR037185">
    <property type="entry name" value="EmrE-like"/>
</dbReference>
<reference evidence="10 11" key="1">
    <citation type="submission" date="2020-08" db="EMBL/GenBank/DDBJ databases">
        <title>Genome sequence of Sphingomonas rhizophila KACC 19189T.</title>
        <authorList>
            <person name="Hyun D.-W."/>
            <person name="Bae J.-W."/>
        </authorList>
    </citation>
    <scope>NUCLEOTIDE SEQUENCE [LARGE SCALE GENOMIC DNA]</scope>
    <source>
        <strain evidence="10 11">KACC 19189</strain>
    </source>
</reference>
<evidence type="ECO:0000256" key="5">
    <source>
        <dbReference type="ARBA" id="ARBA00022692"/>
    </source>
</evidence>
<keyword evidence="6 8" id="KW-1133">Transmembrane helix</keyword>
<feature type="transmembrane region" description="Helical" evidence="8">
    <location>
        <begin position="53"/>
        <end position="73"/>
    </location>
</feature>
<accession>A0A7G9SBF0</accession>
<dbReference type="EMBL" id="CP060717">
    <property type="protein sequence ID" value="QNN65175.1"/>
    <property type="molecule type" value="Genomic_DNA"/>
</dbReference>
<dbReference type="InterPro" id="IPR000620">
    <property type="entry name" value="EamA_dom"/>
</dbReference>
<evidence type="ECO:0000256" key="7">
    <source>
        <dbReference type="ARBA" id="ARBA00023136"/>
    </source>
</evidence>
<dbReference type="RefSeq" id="WP_187542172.1">
    <property type="nucleotide sequence ID" value="NZ_CP060717.1"/>
</dbReference>
<feature type="transmembrane region" description="Helical" evidence="8">
    <location>
        <begin position="138"/>
        <end position="155"/>
    </location>
</feature>
<name>A0A7G9SBF0_9SPHN</name>
<dbReference type="AlphaFoldDB" id="A0A7G9SBF0"/>
<evidence type="ECO:0000256" key="2">
    <source>
        <dbReference type="ARBA" id="ARBA00007362"/>
    </source>
</evidence>
<evidence type="ECO:0000256" key="4">
    <source>
        <dbReference type="ARBA" id="ARBA00022475"/>
    </source>
</evidence>
<evidence type="ECO:0000256" key="6">
    <source>
        <dbReference type="ARBA" id="ARBA00022989"/>
    </source>
</evidence>
<keyword evidence="7 8" id="KW-0472">Membrane</keyword>
<keyword evidence="11" id="KW-1185">Reference proteome</keyword>
<evidence type="ECO:0000313" key="11">
    <source>
        <dbReference type="Proteomes" id="UP000515955"/>
    </source>
</evidence>
<feature type="transmembrane region" description="Helical" evidence="8">
    <location>
        <begin position="220"/>
        <end position="239"/>
    </location>
</feature>
<feature type="transmembrane region" description="Helical" evidence="8">
    <location>
        <begin position="85"/>
        <end position="103"/>
    </location>
</feature>
<gene>
    <name evidence="10" type="primary">rarD</name>
    <name evidence="10" type="ORF">H9L12_00485</name>
</gene>
<feature type="transmembrane region" description="Helical" evidence="8">
    <location>
        <begin position="109"/>
        <end position="131"/>
    </location>
</feature>
<keyword evidence="4" id="KW-1003">Cell membrane</keyword>
<dbReference type="NCBIfam" id="TIGR00688">
    <property type="entry name" value="rarD"/>
    <property type="match status" value="1"/>
</dbReference>
<evidence type="ECO:0000256" key="3">
    <source>
        <dbReference type="ARBA" id="ARBA00022448"/>
    </source>
</evidence>
<dbReference type="GO" id="GO:0005886">
    <property type="term" value="C:plasma membrane"/>
    <property type="evidence" value="ECO:0007669"/>
    <property type="project" value="UniProtKB-SubCell"/>
</dbReference>
<protein>
    <submittedName>
        <fullName evidence="10">EamA family transporter RarD</fullName>
    </submittedName>
</protein>
<organism evidence="10 11">
    <name type="scientific">Sphingomonas rhizophila</name>
    <dbReference type="NCBI Taxonomy" id="2071607"/>
    <lineage>
        <taxon>Bacteria</taxon>
        <taxon>Pseudomonadati</taxon>
        <taxon>Pseudomonadota</taxon>
        <taxon>Alphaproteobacteria</taxon>
        <taxon>Sphingomonadales</taxon>
        <taxon>Sphingomonadaceae</taxon>
        <taxon>Sphingomonas</taxon>
    </lineage>
</organism>